<evidence type="ECO:0000256" key="1">
    <source>
        <dbReference type="SAM" id="MobiDB-lite"/>
    </source>
</evidence>
<dbReference type="RefSeq" id="XP_008085754.1">
    <property type="nucleotide sequence ID" value="XM_008087563.1"/>
</dbReference>
<feature type="region of interest" description="Disordered" evidence="1">
    <location>
        <begin position="103"/>
        <end position="127"/>
    </location>
</feature>
<name>S3CMX3_GLAL2</name>
<proteinExistence type="predicted"/>
<evidence type="ECO:0000313" key="2">
    <source>
        <dbReference type="EMBL" id="EPE26564.1"/>
    </source>
</evidence>
<dbReference type="HOGENOM" id="CLU_1970779_0_0_1"/>
<dbReference type="KEGG" id="glz:GLAREA_02477"/>
<protein>
    <submittedName>
        <fullName evidence="2">Uncharacterized protein</fullName>
    </submittedName>
</protein>
<dbReference type="Proteomes" id="UP000016922">
    <property type="component" value="Unassembled WGS sequence"/>
</dbReference>
<reference evidence="2 3" key="1">
    <citation type="journal article" date="2013" name="BMC Genomics">
        <title>Genomics-driven discovery of the pneumocandin biosynthetic gene cluster in the fungus Glarea lozoyensis.</title>
        <authorList>
            <person name="Chen L."/>
            <person name="Yue Q."/>
            <person name="Zhang X."/>
            <person name="Xiang M."/>
            <person name="Wang C."/>
            <person name="Li S."/>
            <person name="Che Y."/>
            <person name="Ortiz-Lopez F.J."/>
            <person name="Bills G.F."/>
            <person name="Liu X."/>
            <person name="An Z."/>
        </authorList>
    </citation>
    <scope>NUCLEOTIDE SEQUENCE [LARGE SCALE GENOMIC DNA]</scope>
    <source>
        <strain evidence="3">ATCC 20868 / MF5171</strain>
    </source>
</reference>
<gene>
    <name evidence="2" type="ORF">GLAREA_02477</name>
</gene>
<organism evidence="2 3">
    <name type="scientific">Glarea lozoyensis (strain ATCC 20868 / MF5171)</name>
    <dbReference type="NCBI Taxonomy" id="1116229"/>
    <lineage>
        <taxon>Eukaryota</taxon>
        <taxon>Fungi</taxon>
        <taxon>Dikarya</taxon>
        <taxon>Ascomycota</taxon>
        <taxon>Pezizomycotina</taxon>
        <taxon>Leotiomycetes</taxon>
        <taxon>Helotiales</taxon>
        <taxon>Helotiaceae</taxon>
        <taxon>Glarea</taxon>
    </lineage>
</organism>
<dbReference type="EMBL" id="KE145370">
    <property type="protein sequence ID" value="EPE26564.1"/>
    <property type="molecule type" value="Genomic_DNA"/>
</dbReference>
<evidence type="ECO:0000313" key="3">
    <source>
        <dbReference type="Proteomes" id="UP000016922"/>
    </source>
</evidence>
<dbReference type="AlphaFoldDB" id="S3CMX3"/>
<sequence>MPQPLTTLPPPQKSEISRISIYPHEMLCLRRLLIDEDIITPDGEDAINFTYFIKWEHCYAKFKAICPGYTFKEVYEHFCGNPEFYRQCRSGYLEGIEGGMRGLGMNEEGEEGREEGRRKMRAGNLVE</sequence>
<dbReference type="GeneID" id="19461534"/>
<accession>S3CMX3</accession>
<keyword evidence="3" id="KW-1185">Reference proteome</keyword>